<dbReference type="RefSeq" id="WP_146888552.1">
    <property type="nucleotide sequence ID" value="NZ_BJXB01000026.1"/>
</dbReference>
<dbReference type="Proteomes" id="UP000321306">
    <property type="component" value="Unassembled WGS sequence"/>
</dbReference>
<dbReference type="Pfam" id="PF18931">
    <property type="entry name" value="DUF5680"/>
    <property type="match status" value="1"/>
</dbReference>
<gene>
    <name evidence="2" type="ORF">DC3_45660</name>
</gene>
<dbReference type="AlphaFoldDB" id="A0A511N963"/>
<reference evidence="2 3" key="1">
    <citation type="submission" date="2019-07" db="EMBL/GenBank/DDBJ databases">
        <title>Whole genome shotgun sequence of Deinococcus cellulosilyticus NBRC 106333.</title>
        <authorList>
            <person name="Hosoyama A."/>
            <person name="Uohara A."/>
            <person name="Ohji S."/>
            <person name="Ichikawa N."/>
        </authorList>
    </citation>
    <scope>NUCLEOTIDE SEQUENCE [LARGE SCALE GENOMIC DNA]</scope>
    <source>
        <strain evidence="2 3">NBRC 106333</strain>
    </source>
</reference>
<name>A0A511N963_DEIC1</name>
<organism evidence="2 3">
    <name type="scientific">Deinococcus cellulosilyticus (strain DSM 18568 / NBRC 106333 / KACC 11606 / 5516J-15)</name>
    <dbReference type="NCBI Taxonomy" id="1223518"/>
    <lineage>
        <taxon>Bacteria</taxon>
        <taxon>Thermotogati</taxon>
        <taxon>Deinococcota</taxon>
        <taxon>Deinococci</taxon>
        <taxon>Deinococcales</taxon>
        <taxon>Deinococcaceae</taxon>
        <taxon>Deinococcus</taxon>
    </lineage>
</organism>
<feature type="domain" description="DUF5680" evidence="1">
    <location>
        <begin position="43"/>
        <end position="148"/>
    </location>
</feature>
<proteinExistence type="predicted"/>
<dbReference type="InterPro" id="IPR043735">
    <property type="entry name" value="DUF5680"/>
</dbReference>
<dbReference type="EMBL" id="BJXB01000026">
    <property type="protein sequence ID" value="GEM48931.1"/>
    <property type="molecule type" value="Genomic_DNA"/>
</dbReference>
<evidence type="ECO:0000313" key="2">
    <source>
        <dbReference type="EMBL" id="GEM48931.1"/>
    </source>
</evidence>
<protein>
    <recommendedName>
        <fullName evidence="1">DUF5680 domain-containing protein</fullName>
    </recommendedName>
</protein>
<evidence type="ECO:0000313" key="3">
    <source>
        <dbReference type="Proteomes" id="UP000321306"/>
    </source>
</evidence>
<comment type="caution">
    <text evidence="2">The sequence shown here is derived from an EMBL/GenBank/DDBJ whole genome shotgun (WGS) entry which is preliminary data.</text>
</comment>
<evidence type="ECO:0000259" key="1">
    <source>
        <dbReference type="Pfam" id="PF18931"/>
    </source>
</evidence>
<dbReference type="OrthoDB" id="9812495at2"/>
<accession>A0A511N963</accession>
<sequence length="151" mass="17419">MNLETFIVQAKTHTYAGNGIKSLSYRPCSHDLQYQNGDYAYMDSYFGGRDFLGQEVVYYRRSPIWAMNYYGRILKPDLITPAEAGTIIKTALTELYQEGRFLGGFKCHHIWGLYIDSNAGNYESFTGYEWIEVQGVKAYELHYHGGMVKHE</sequence>
<keyword evidence="3" id="KW-1185">Reference proteome</keyword>